<proteinExistence type="predicted"/>
<dbReference type="EMBL" id="PDWZ02000018">
    <property type="protein sequence ID" value="KAB2099311.1"/>
    <property type="molecule type" value="Genomic_DNA"/>
</dbReference>
<protein>
    <submittedName>
        <fullName evidence="1">Uncharacterized protein</fullName>
    </submittedName>
</protein>
<sequence length="39" mass="4331">MSGVRRQTRSGNAEKVRFPRPAKQGADTSLALVKEEDDE</sequence>
<dbReference type="Proteomes" id="UP000293547">
    <property type="component" value="Unassembled WGS sequence"/>
</dbReference>
<keyword evidence="2" id="KW-1185">Reference proteome</keyword>
<organism evidence="1 2">
    <name type="scientific">Alternaria gaisen</name>
    <dbReference type="NCBI Taxonomy" id="167740"/>
    <lineage>
        <taxon>Eukaryota</taxon>
        <taxon>Fungi</taxon>
        <taxon>Dikarya</taxon>
        <taxon>Ascomycota</taxon>
        <taxon>Pezizomycotina</taxon>
        <taxon>Dothideomycetes</taxon>
        <taxon>Pleosporomycetidae</taxon>
        <taxon>Pleosporales</taxon>
        <taxon>Pleosporineae</taxon>
        <taxon>Pleosporaceae</taxon>
        <taxon>Alternaria</taxon>
        <taxon>Alternaria sect. Alternaria</taxon>
    </lineage>
</organism>
<name>A0ACB6F4E2_9PLEO</name>
<gene>
    <name evidence="1" type="ORF">AG0111_0g12487</name>
</gene>
<reference evidence="1 2" key="1">
    <citation type="journal article" date="2019" name="bioRxiv">
        <title>Genomics, evolutionary history and diagnostics of the Alternaria alternata species group including apple and Asian pear pathotypes.</title>
        <authorList>
            <person name="Armitage A.D."/>
            <person name="Cockerton H.M."/>
            <person name="Sreenivasaprasad S."/>
            <person name="Woodhall J.W."/>
            <person name="Lane C.R."/>
            <person name="Harrison R.J."/>
            <person name="Clarkson J.P."/>
        </authorList>
    </citation>
    <scope>NUCLEOTIDE SEQUENCE [LARGE SCALE GENOMIC DNA]</scope>
    <source>
        <strain evidence="1 2">FERA 650</strain>
    </source>
</reference>
<comment type="caution">
    <text evidence="1">The sequence shown here is derived from an EMBL/GenBank/DDBJ whole genome shotgun (WGS) entry which is preliminary data.</text>
</comment>
<evidence type="ECO:0000313" key="1">
    <source>
        <dbReference type="EMBL" id="KAB2099311.1"/>
    </source>
</evidence>
<evidence type="ECO:0000313" key="2">
    <source>
        <dbReference type="Proteomes" id="UP000293547"/>
    </source>
</evidence>
<accession>A0ACB6F4E2</accession>